<dbReference type="PANTHER" id="PTHR48090:SF1">
    <property type="entry name" value="PROPHAGE BACTOPRENOL GLUCOSYL TRANSFERASE HOMOLOG"/>
    <property type="match status" value="1"/>
</dbReference>
<dbReference type="SUPFAM" id="SSF53448">
    <property type="entry name" value="Nucleotide-diphospho-sugar transferases"/>
    <property type="match status" value="1"/>
</dbReference>
<reference evidence="8 9" key="1">
    <citation type="submission" date="2018-06" db="EMBL/GenBank/DDBJ databases">
        <authorList>
            <consortium name="Pathogen Informatics"/>
            <person name="Doyle S."/>
        </authorList>
    </citation>
    <scope>NUCLEOTIDE SEQUENCE [LARGE SCALE GENOMIC DNA]</scope>
    <source>
        <strain evidence="8 9">NCTC13102</strain>
    </source>
</reference>
<accession>A0A2X3BIC4</accession>
<evidence type="ECO:0000313" key="9">
    <source>
        <dbReference type="Proteomes" id="UP000250166"/>
    </source>
</evidence>
<dbReference type="GO" id="GO:0005886">
    <property type="term" value="C:plasma membrane"/>
    <property type="evidence" value="ECO:0007669"/>
    <property type="project" value="TreeGrafter"/>
</dbReference>
<dbReference type="InterPro" id="IPR029044">
    <property type="entry name" value="Nucleotide-diphossugar_trans"/>
</dbReference>
<organism evidence="8 9">
    <name type="scientific">Helicobacter fennelliae</name>
    <dbReference type="NCBI Taxonomy" id="215"/>
    <lineage>
        <taxon>Bacteria</taxon>
        <taxon>Pseudomonadati</taxon>
        <taxon>Campylobacterota</taxon>
        <taxon>Epsilonproteobacteria</taxon>
        <taxon>Campylobacterales</taxon>
        <taxon>Helicobacteraceae</taxon>
        <taxon>Helicobacter</taxon>
    </lineage>
</organism>
<evidence type="ECO:0000256" key="3">
    <source>
        <dbReference type="ARBA" id="ARBA00022679"/>
    </source>
</evidence>
<keyword evidence="3 8" id="KW-0808">Transferase</keyword>
<keyword evidence="6 7" id="KW-0472">Membrane</keyword>
<dbReference type="EC" id="2.4.-.-" evidence="8"/>
<evidence type="ECO:0000256" key="2">
    <source>
        <dbReference type="ARBA" id="ARBA00022676"/>
    </source>
</evidence>
<comment type="subcellular location">
    <subcellularLocation>
        <location evidence="1">Membrane</location>
        <topology evidence="1">Multi-pass membrane protein</topology>
    </subcellularLocation>
</comment>
<evidence type="ECO:0000256" key="5">
    <source>
        <dbReference type="ARBA" id="ARBA00022989"/>
    </source>
</evidence>
<evidence type="ECO:0000256" key="1">
    <source>
        <dbReference type="ARBA" id="ARBA00004141"/>
    </source>
</evidence>
<dbReference type="AlphaFoldDB" id="A0A2X3BIC4"/>
<dbReference type="Proteomes" id="UP000250166">
    <property type="component" value="Unassembled WGS sequence"/>
</dbReference>
<keyword evidence="2 8" id="KW-0328">Glycosyltransferase</keyword>
<proteinExistence type="predicted"/>
<dbReference type="PANTHER" id="PTHR48090">
    <property type="entry name" value="UNDECAPRENYL-PHOSPHATE 4-DEOXY-4-FORMAMIDO-L-ARABINOSE TRANSFERASE-RELATED"/>
    <property type="match status" value="1"/>
</dbReference>
<protein>
    <submittedName>
        <fullName evidence="8">Uncharacterized glycosyltransferase ykoT</fullName>
        <ecNumber evidence="8">2.4.-.-</ecNumber>
    </submittedName>
</protein>
<evidence type="ECO:0000256" key="7">
    <source>
        <dbReference type="SAM" id="Phobius"/>
    </source>
</evidence>
<evidence type="ECO:0000313" key="8">
    <source>
        <dbReference type="EMBL" id="SQB99474.1"/>
    </source>
</evidence>
<sequence length="235" mass="26682">MLCALEFVKDKCDCAISIDCDLQQDIQKLDDFIAEFTQGADIVYGIRTNRASDSFTKKHTALLFYRLMNLMGAKTIYNHSDYRLLSARAIDALLEFKEVNLFLRGLVPLLGFKSARVYFDVRERTAGSSKYSFAKLFSLAWNGITSFSVTPLRIISMLGVVFFLISMLYGGYVLYAKFFTTKAVQGWASTLIIMCFFSGVQLLSLGVIGEYIGKIYIESKKRPRYFLQEVLEGQI</sequence>
<dbReference type="EMBL" id="UAWL01000006">
    <property type="protein sequence ID" value="SQB99474.1"/>
    <property type="molecule type" value="Genomic_DNA"/>
</dbReference>
<gene>
    <name evidence="8" type="primary">ykoT_4</name>
    <name evidence="8" type="ORF">NCTC13102_01798</name>
</gene>
<feature type="transmembrane region" description="Helical" evidence="7">
    <location>
        <begin position="187"/>
        <end position="212"/>
    </location>
</feature>
<dbReference type="RefSeq" id="WP_023949688.1">
    <property type="nucleotide sequence ID" value="NZ_JAERIV010000013.1"/>
</dbReference>
<evidence type="ECO:0000256" key="4">
    <source>
        <dbReference type="ARBA" id="ARBA00022692"/>
    </source>
</evidence>
<keyword evidence="4 7" id="KW-0812">Transmembrane</keyword>
<evidence type="ECO:0000256" key="6">
    <source>
        <dbReference type="ARBA" id="ARBA00023136"/>
    </source>
</evidence>
<keyword evidence="5 7" id="KW-1133">Transmembrane helix</keyword>
<name>A0A2X3BIC4_9HELI</name>
<feature type="transmembrane region" description="Helical" evidence="7">
    <location>
        <begin position="154"/>
        <end position="175"/>
    </location>
</feature>
<dbReference type="GO" id="GO:0016757">
    <property type="term" value="F:glycosyltransferase activity"/>
    <property type="evidence" value="ECO:0007669"/>
    <property type="project" value="UniProtKB-KW"/>
</dbReference>
<dbReference type="InterPro" id="IPR050256">
    <property type="entry name" value="Glycosyltransferase_2"/>
</dbReference>